<feature type="region of interest" description="Disordered" evidence="1">
    <location>
        <begin position="162"/>
        <end position="273"/>
    </location>
</feature>
<feature type="non-terminal residue" evidence="2">
    <location>
        <position position="273"/>
    </location>
</feature>
<evidence type="ECO:0000313" key="2">
    <source>
        <dbReference type="EMBL" id="TFY50195.1"/>
    </source>
</evidence>
<evidence type="ECO:0000313" key="3">
    <source>
        <dbReference type="Proteomes" id="UP000298327"/>
    </source>
</evidence>
<dbReference type="Proteomes" id="UP000298327">
    <property type="component" value="Unassembled WGS sequence"/>
</dbReference>
<evidence type="ECO:0000256" key="1">
    <source>
        <dbReference type="SAM" id="MobiDB-lite"/>
    </source>
</evidence>
<comment type="caution">
    <text evidence="2">The sequence shown here is derived from an EMBL/GenBank/DDBJ whole genome shotgun (WGS) entry which is preliminary data.</text>
</comment>
<dbReference type="AlphaFoldDB" id="A0A4Y9XJS6"/>
<dbReference type="EMBL" id="SEOQ01001953">
    <property type="protein sequence ID" value="TFY50195.1"/>
    <property type="molecule type" value="Genomic_DNA"/>
</dbReference>
<protein>
    <submittedName>
        <fullName evidence="2">Uncharacterized protein</fullName>
    </submittedName>
</protein>
<feature type="compositionally biased region" description="Basic and acidic residues" evidence="1">
    <location>
        <begin position="249"/>
        <end position="273"/>
    </location>
</feature>
<organism evidence="2 3">
    <name type="scientific">Dentipellis fragilis</name>
    <dbReference type="NCBI Taxonomy" id="205917"/>
    <lineage>
        <taxon>Eukaryota</taxon>
        <taxon>Fungi</taxon>
        <taxon>Dikarya</taxon>
        <taxon>Basidiomycota</taxon>
        <taxon>Agaricomycotina</taxon>
        <taxon>Agaricomycetes</taxon>
        <taxon>Russulales</taxon>
        <taxon>Hericiaceae</taxon>
        <taxon>Dentipellis</taxon>
    </lineage>
</organism>
<name>A0A4Y9XJS6_9AGAM</name>
<sequence length="273" mass="30123">MSFLPTLFEELKNITAHVAHALVALNEDVNPDATFWIDHLRGEIDHFGEIMDDVPGGIRPPDIGLLEYLGTEYMQAVNDGSSPRVKAFATSFCAEIEVAKANSWFEGELGENQWWWPEARVIIQTNIPMADADTLQEEPQEDNTTSTPSGDIVDAALTAMQATTPNTPPPPSSPWDTRCLHPEQGAITSPSPLPNAAPPSSNKTLRQTKRRRPTDDDPSVRKYAKHDTGHDDRGQHQQRQHEHRQRPPGHQEDDGNEGREGDGGMGKGDGDVD</sequence>
<feature type="compositionally biased region" description="Basic and acidic residues" evidence="1">
    <location>
        <begin position="213"/>
        <end position="235"/>
    </location>
</feature>
<dbReference type="OrthoDB" id="10606678at2759"/>
<accession>A0A4Y9XJS6</accession>
<proteinExistence type="predicted"/>
<feature type="compositionally biased region" description="Basic residues" evidence="1">
    <location>
        <begin position="236"/>
        <end position="247"/>
    </location>
</feature>
<keyword evidence="3" id="KW-1185">Reference proteome</keyword>
<reference evidence="2 3" key="1">
    <citation type="submission" date="2019-02" db="EMBL/GenBank/DDBJ databases">
        <title>Genome sequencing of the rare red list fungi Dentipellis fragilis.</title>
        <authorList>
            <person name="Buettner E."/>
            <person name="Kellner H."/>
        </authorList>
    </citation>
    <scope>NUCLEOTIDE SEQUENCE [LARGE SCALE GENOMIC DNA]</scope>
    <source>
        <strain evidence="2 3">DSM 105465</strain>
    </source>
</reference>
<gene>
    <name evidence="2" type="ORF">EVG20_g11664</name>
</gene>